<dbReference type="AlphaFoldDB" id="A0A0K9PDV7"/>
<evidence type="ECO:0000256" key="3">
    <source>
        <dbReference type="SAM" id="Coils"/>
    </source>
</evidence>
<comment type="caution">
    <text evidence="5">The sequence shown here is derived from an EMBL/GenBank/DDBJ whole genome shotgun (WGS) entry which is preliminary data.</text>
</comment>
<sequence length="517" mass="58804">MEEGGKLEGVLRTGRAEIDTSTPFESVNEAVDHFGGSGRWKQQKQSSHRKPDQDTTDLSENDRLTEEVLSIVEEQTGQLRKDLIVKERETLEVLKHLEITKKALDDLRSKLSSESTDKESQIEVRPSSSSSPGLILMQLKQARLNLNSFFDLAGIRRSVQMFKNEIHKEKISMEKTRVKIASNCSRISSLEKDLNQTGLVSQFVQEPGSPQISRKLHELRSETEQFRKMEACSKSEVSKMKEEIEGTKAKIKTIQIRINAAQKLEEEAKTNAQQLVDVPSEVIKEAPPGVTLLLEDYNALVQRAHDAEERSKEKIESAMIQVDEANKSKMEMLRKVGESNSELINRRKVLDEALHRVDKANQGKLSVEESLRKWRSEHFQIKRRSSVYNSPRFKTPSSATYASSSHHHRRSSKPPDASRTSSLSIGQILNRKLADPEDVENLNIVTSKELTTRDSPKLSLAQMLNTRHESCRDLVTAPCKSFHAKKKKKKNKTKKTVGFVGRFPLMLLLLNRYNKKR</sequence>
<reference evidence="6" key="1">
    <citation type="journal article" date="2016" name="Nature">
        <title>The genome of the seagrass Zostera marina reveals angiosperm adaptation to the sea.</title>
        <authorList>
            <person name="Olsen J.L."/>
            <person name="Rouze P."/>
            <person name="Verhelst B."/>
            <person name="Lin Y.-C."/>
            <person name="Bayer T."/>
            <person name="Collen J."/>
            <person name="Dattolo E."/>
            <person name="De Paoli E."/>
            <person name="Dittami S."/>
            <person name="Maumus F."/>
            <person name="Michel G."/>
            <person name="Kersting A."/>
            <person name="Lauritano C."/>
            <person name="Lohaus R."/>
            <person name="Toepel M."/>
            <person name="Tonon T."/>
            <person name="Vanneste K."/>
            <person name="Amirebrahimi M."/>
            <person name="Brakel J."/>
            <person name="Bostroem C."/>
            <person name="Chovatia M."/>
            <person name="Grimwood J."/>
            <person name="Jenkins J.W."/>
            <person name="Jueterbock A."/>
            <person name="Mraz A."/>
            <person name="Stam W.T."/>
            <person name="Tice H."/>
            <person name="Bornberg-Bauer E."/>
            <person name="Green P.J."/>
            <person name="Pearson G.A."/>
            <person name="Procaccini G."/>
            <person name="Duarte C.M."/>
            <person name="Schmutz J."/>
            <person name="Reusch T.B.H."/>
            <person name="Van de Peer Y."/>
        </authorList>
    </citation>
    <scope>NUCLEOTIDE SEQUENCE [LARGE SCALE GENOMIC DNA]</scope>
    <source>
        <strain evidence="6">cv. Finnish</strain>
    </source>
</reference>
<keyword evidence="2 3" id="KW-0175">Coiled coil</keyword>
<dbReference type="Proteomes" id="UP000036987">
    <property type="component" value="Unassembled WGS sequence"/>
</dbReference>
<comment type="similarity">
    <text evidence="1">Belongs to the WEB family.</text>
</comment>
<evidence type="ECO:0000313" key="5">
    <source>
        <dbReference type="EMBL" id="KMZ67243.1"/>
    </source>
</evidence>
<feature type="region of interest" description="Disordered" evidence="4">
    <location>
        <begin position="387"/>
        <end position="422"/>
    </location>
</feature>
<feature type="coiled-coil region" evidence="3">
    <location>
        <begin position="237"/>
        <end position="271"/>
    </location>
</feature>
<dbReference type="OMA" id="HFKKMGE"/>
<evidence type="ECO:0008006" key="7">
    <source>
        <dbReference type="Google" id="ProtNLM"/>
    </source>
</evidence>
<keyword evidence="6" id="KW-1185">Reference proteome</keyword>
<dbReference type="GO" id="GO:0009903">
    <property type="term" value="P:chloroplast avoidance movement"/>
    <property type="evidence" value="ECO:0000318"/>
    <property type="project" value="GO_Central"/>
</dbReference>
<dbReference type="PANTHER" id="PTHR32054:SF4">
    <property type="entry name" value="OS07G0677900 PROTEIN"/>
    <property type="match status" value="1"/>
</dbReference>
<feature type="region of interest" description="Disordered" evidence="4">
    <location>
        <begin position="109"/>
        <end position="130"/>
    </location>
</feature>
<feature type="compositionally biased region" description="Basic and acidic residues" evidence="4">
    <location>
        <begin position="109"/>
        <end position="122"/>
    </location>
</feature>
<evidence type="ECO:0000256" key="1">
    <source>
        <dbReference type="ARBA" id="ARBA00005485"/>
    </source>
</evidence>
<gene>
    <name evidence="5" type="ORF">ZOSMA_270G00160</name>
</gene>
<dbReference type="GO" id="GO:0009904">
    <property type="term" value="P:chloroplast accumulation movement"/>
    <property type="evidence" value="ECO:0000318"/>
    <property type="project" value="GO_Central"/>
</dbReference>
<dbReference type="InterPro" id="IPR008545">
    <property type="entry name" value="Web"/>
</dbReference>
<dbReference type="OrthoDB" id="649232at2759"/>
<feature type="region of interest" description="Disordered" evidence="4">
    <location>
        <begin position="1"/>
        <end position="62"/>
    </location>
</feature>
<evidence type="ECO:0000256" key="2">
    <source>
        <dbReference type="ARBA" id="ARBA00023054"/>
    </source>
</evidence>
<organism evidence="5 6">
    <name type="scientific">Zostera marina</name>
    <name type="common">Eelgrass</name>
    <dbReference type="NCBI Taxonomy" id="29655"/>
    <lineage>
        <taxon>Eukaryota</taxon>
        <taxon>Viridiplantae</taxon>
        <taxon>Streptophyta</taxon>
        <taxon>Embryophyta</taxon>
        <taxon>Tracheophyta</taxon>
        <taxon>Spermatophyta</taxon>
        <taxon>Magnoliopsida</taxon>
        <taxon>Liliopsida</taxon>
        <taxon>Zosteraceae</taxon>
        <taxon>Zostera</taxon>
    </lineage>
</organism>
<evidence type="ECO:0000256" key="4">
    <source>
        <dbReference type="SAM" id="MobiDB-lite"/>
    </source>
</evidence>
<dbReference type="Pfam" id="PF05701">
    <property type="entry name" value="WEMBL"/>
    <property type="match status" value="2"/>
</dbReference>
<dbReference type="PANTHER" id="PTHR32054">
    <property type="entry name" value="HEAVY CHAIN, PUTATIVE, EXPRESSED-RELATED-RELATED"/>
    <property type="match status" value="1"/>
</dbReference>
<accession>A0A0K9PDV7</accession>
<feature type="compositionally biased region" description="Low complexity" evidence="4">
    <location>
        <begin position="394"/>
        <end position="404"/>
    </location>
</feature>
<protein>
    <recommendedName>
        <fullName evidence="7">WEB family protein</fullName>
    </recommendedName>
</protein>
<proteinExistence type="inferred from homology"/>
<evidence type="ECO:0000313" key="6">
    <source>
        <dbReference type="Proteomes" id="UP000036987"/>
    </source>
</evidence>
<name>A0A0K9PDV7_ZOSMR</name>
<dbReference type="GO" id="GO:0005829">
    <property type="term" value="C:cytosol"/>
    <property type="evidence" value="ECO:0000318"/>
    <property type="project" value="GO_Central"/>
</dbReference>
<dbReference type="EMBL" id="LFYR01000916">
    <property type="protein sequence ID" value="KMZ67243.1"/>
    <property type="molecule type" value="Genomic_DNA"/>
</dbReference>